<reference evidence="2" key="1">
    <citation type="submission" date="2020-04" db="EMBL/GenBank/DDBJ databases">
        <authorList>
            <person name="Chiriac C."/>
            <person name="Salcher M."/>
            <person name="Ghai R."/>
            <person name="Kavagutti S V."/>
        </authorList>
    </citation>
    <scope>NUCLEOTIDE SEQUENCE</scope>
</reference>
<evidence type="ECO:0000256" key="1">
    <source>
        <dbReference type="SAM" id="MobiDB-lite"/>
    </source>
</evidence>
<proteinExistence type="predicted"/>
<organism evidence="2">
    <name type="scientific">uncultured Caudovirales phage</name>
    <dbReference type="NCBI Taxonomy" id="2100421"/>
    <lineage>
        <taxon>Viruses</taxon>
        <taxon>Duplodnaviria</taxon>
        <taxon>Heunggongvirae</taxon>
        <taxon>Uroviricota</taxon>
        <taxon>Caudoviricetes</taxon>
        <taxon>Peduoviridae</taxon>
        <taxon>Maltschvirus</taxon>
        <taxon>Maltschvirus maltsch</taxon>
    </lineage>
</organism>
<feature type="compositionally biased region" description="Acidic residues" evidence="1">
    <location>
        <begin position="1"/>
        <end position="13"/>
    </location>
</feature>
<sequence length="72" mass="8084">MSYDAPEIEDFDGEDHSHAHKDGKRLSNLGHGSKCIECNDAVMKQTEQGMGRIASFKIGSLEHKMSRKYSDK</sequence>
<gene>
    <name evidence="2" type="ORF">UFOVP27_43</name>
</gene>
<dbReference type="EMBL" id="LR796157">
    <property type="protein sequence ID" value="CAB4122041.1"/>
    <property type="molecule type" value="Genomic_DNA"/>
</dbReference>
<accession>A0A6J5KK49</accession>
<evidence type="ECO:0000313" key="2">
    <source>
        <dbReference type="EMBL" id="CAB4122041.1"/>
    </source>
</evidence>
<name>A0A6J5KK49_9CAUD</name>
<feature type="region of interest" description="Disordered" evidence="1">
    <location>
        <begin position="1"/>
        <end position="29"/>
    </location>
</feature>
<protein>
    <submittedName>
        <fullName evidence="2">Uncharacterized protein</fullName>
    </submittedName>
</protein>